<feature type="non-terminal residue" evidence="1">
    <location>
        <position position="83"/>
    </location>
</feature>
<comment type="caution">
    <text evidence="1">The sequence shown here is derived from an EMBL/GenBank/DDBJ whole genome shotgun (WGS) entry which is preliminary data.</text>
</comment>
<gene>
    <name evidence="1" type="ORF">C7H79_17535</name>
</gene>
<accession>A0A2P7NQG2</accession>
<dbReference type="EMBL" id="PXXU01000235">
    <property type="protein sequence ID" value="PSJ15705.1"/>
    <property type="molecule type" value="Genomic_DNA"/>
</dbReference>
<evidence type="ECO:0000313" key="1">
    <source>
        <dbReference type="EMBL" id="PSJ15705.1"/>
    </source>
</evidence>
<proteinExistence type="predicted"/>
<name>A0A2P7NQG2_9PROT</name>
<reference evidence="1 2" key="1">
    <citation type="submission" date="2018-03" db="EMBL/GenBank/DDBJ databases">
        <title>Draft genome of Nitrosomonas supralitoralis APG5.</title>
        <authorList>
            <person name="Urakawa H."/>
            <person name="Lopez J.V."/>
        </authorList>
    </citation>
    <scope>NUCLEOTIDE SEQUENCE [LARGE SCALE GENOMIC DNA]</scope>
    <source>
        <strain evidence="1 2">APG5</strain>
    </source>
</reference>
<sequence length="83" mass="9340">MGQAPVLALLGSLHTLKKVDWDSTLIKREPYVAEIITTKGNNIKTFPQIWIDRTCNARHRLISSDQPEAVKLLNIDLFALLNA</sequence>
<dbReference type="Proteomes" id="UP000241912">
    <property type="component" value="Unassembled WGS sequence"/>
</dbReference>
<evidence type="ECO:0000313" key="2">
    <source>
        <dbReference type="Proteomes" id="UP000241912"/>
    </source>
</evidence>
<organism evidence="1 2">
    <name type="scientific">Nitrosomonas supralitoralis</name>
    <dbReference type="NCBI Taxonomy" id="2116706"/>
    <lineage>
        <taxon>Bacteria</taxon>
        <taxon>Pseudomonadati</taxon>
        <taxon>Pseudomonadota</taxon>
        <taxon>Betaproteobacteria</taxon>
        <taxon>Nitrosomonadales</taxon>
        <taxon>Nitrosomonadaceae</taxon>
        <taxon>Nitrosomonas</taxon>
    </lineage>
</organism>
<protein>
    <submittedName>
        <fullName evidence="1">Uncharacterized protein</fullName>
    </submittedName>
</protein>
<dbReference type="AlphaFoldDB" id="A0A2P7NQG2"/>
<keyword evidence="2" id="KW-1185">Reference proteome</keyword>